<dbReference type="OrthoDB" id="3387628at2"/>
<evidence type="ECO:0000313" key="3">
    <source>
        <dbReference type="Proteomes" id="UP000053405"/>
    </source>
</evidence>
<dbReference type="InterPro" id="IPR010310">
    <property type="entry name" value="T7SS_ESAT-6-like"/>
</dbReference>
<dbReference type="NCBIfam" id="TIGR03930">
    <property type="entry name" value="WXG100_ESAT6"/>
    <property type="match status" value="1"/>
</dbReference>
<dbReference type="Proteomes" id="UP000053405">
    <property type="component" value="Unassembled WGS sequence"/>
</dbReference>
<dbReference type="SUPFAM" id="SSF140453">
    <property type="entry name" value="EsxAB dimer-like"/>
    <property type="match status" value="1"/>
</dbReference>
<dbReference type="Pfam" id="PF06013">
    <property type="entry name" value="WXG100"/>
    <property type="match status" value="1"/>
</dbReference>
<dbReference type="InterPro" id="IPR036689">
    <property type="entry name" value="ESAT-6-like_sf"/>
</dbReference>
<dbReference type="Gene3D" id="1.10.287.1060">
    <property type="entry name" value="ESAT-6-like"/>
    <property type="match status" value="1"/>
</dbReference>
<dbReference type="eggNOG" id="COG4842">
    <property type="taxonomic scope" value="Bacteria"/>
</dbReference>
<sequence length="98" mass="10711">MSGSTIRYNFGSLDALASDLKTQFGRLEELSGQLKRQVHALAANWESGGAASYQQAQVEWDRLFGDARLRLDGLGTGVSKASARMLETDQRVGRSFTT</sequence>
<evidence type="ECO:0000256" key="1">
    <source>
        <dbReference type="RuleBase" id="RU362001"/>
    </source>
</evidence>
<accession>L7LBA4</accession>
<comment type="similarity">
    <text evidence="1">Belongs to the WXG100 family.</text>
</comment>
<dbReference type="RefSeq" id="WP_005942491.1">
    <property type="nucleotide sequence ID" value="NZ_ATVK01000020.1"/>
</dbReference>
<organism evidence="2 3">
    <name type="scientific">Gordonia hirsuta DSM 44140 = NBRC 16056</name>
    <dbReference type="NCBI Taxonomy" id="1121927"/>
    <lineage>
        <taxon>Bacteria</taxon>
        <taxon>Bacillati</taxon>
        <taxon>Actinomycetota</taxon>
        <taxon>Actinomycetes</taxon>
        <taxon>Mycobacteriales</taxon>
        <taxon>Gordoniaceae</taxon>
        <taxon>Gordonia</taxon>
    </lineage>
</organism>
<dbReference type="STRING" id="1121927.GOHSU_39_00030"/>
<keyword evidence="3" id="KW-1185">Reference proteome</keyword>
<evidence type="ECO:0000313" key="2">
    <source>
        <dbReference type="EMBL" id="GAC58415.1"/>
    </source>
</evidence>
<reference evidence="2 3" key="1">
    <citation type="submission" date="2012-12" db="EMBL/GenBank/DDBJ databases">
        <title>Whole genome shotgun sequence of Gordonia hirsuta NBRC 16056.</title>
        <authorList>
            <person name="Isaki-Nakamura S."/>
            <person name="Hosoyama A."/>
            <person name="Tsuchikane K."/>
            <person name="Katsumata H."/>
            <person name="Baba S."/>
            <person name="Yamazaki S."/>
            <person name="Fujita N."/>
        </authorList>
    </citation>
    <scope>NUCLEOTIDE SEQUENCE [LARGE SCALE GENOMIC DNA]</scope>
    <source>
        <strain evidence="2 3">NBRC 16056</strain>
    </source>
</reference>
<gene>
    <name evidence="2" type="ORF">GOHSU_39_00030</name>
</gene>
<proteinExistence type="inferred from homology"/>
<comment type="caution">
    <text evidence="2">The sequence shown here is derived from an EMBL/GenBank/DDBJ whole genome shotgun (WGS) entry which is preliminary data.</text>
</comment>
<protein>
    <recommendedName>
        <fullName evidence="1">ESAT-6-like protein</fullName>
    </recommendedName>
</protein>
<dbReference type="EMBL" id="BANT01000039">
    <property type="protein sequence ID" value="GAC58415.1"/>
    <property type="molecule type" value="Genomic_DNA"/>
</dbReference>
<dbReference type="AlphaFoldDB" id="L7LBA4"/>
<name>L7LBA4_9ACTN</name>